<evidence type="ECO:0000259" key="16">
    <source>
        <dbReference type="Pfam" id="PF08267"/>
    </source>
</evidence>
<dbReference type="InterPro" id="IPR002629">
    <property type="entry name" value="Met_Synth_C/arc"/>
</dbReference>
<evidence type="ECO:0000256" key="6">
    <source>
        <dbReference type="ARBA" id="ARBA00022605"/>
    </source>
</evidence>
<dbReference type="SUPFAM" id="SSF51726">
    <property type="entry name" value="UROD/MetE-like"/>
    <property type="match status" value="2"/>
</dbReference>
<keyword evidence="11" id="KW-0486">Methionine biosynthesis</keyword>
<feature type="binding site" evidence="12">
    <location>
        <begin position="473"/>
        <end position="475"/>
    </location>
    <ligand>
        <name>L-methionine</name>
        <dbReference type="ChEBI" id="CHEBI:57844"/>
    </ligand>
</feature>
<evidence type="ECO:0000256" key="7">
    <source>
        <dbReference type="ARBA" id="ARBA00022679"/>
    </source>
</evidence>
<evidence type="ECO:0000256" key="2">
    <source>
        <dbReference type="ARBA" id="ARBA00004681"/>
    </source>
</evidence>
<name>A0A9X2GBX8_9MICO</name>
<feature type="binding site" evidence="12">
    <location>
        <position position="526"/>
    </location>
    <ligand>
        <name>L-methionine</name>
        <dbReference type="ChEBI" id="CHEBI:57844"/>
    </ligand>
</feature>
<keyword evidence="5" id="KW-0489">Methyltransferase</keyword>
<evidence type="ECO:0000256" key="4">
    <source>
        <dbReference type="ARBA" id="ARBA00012034"/>
    </source>
</evidence>
<sequence>MAVTHPHLPGATILGYPRIGRRRELKRAVESFWAGRTTLDDLEATARDLRRSTARHLTGLGLDTPGAVPGSFSFYDQVLDVVALLGAVPDRFADLTTDGGRLPLEAYFTVARGEGDRPPLEMTKWFDTNYHYLVPEIGPDTPVGFADDRVVREFTELAHPDDGGRPVVTRPVLVGPVTFLLLSKAADGAPDDFRPLDRLDDVVAAYAELLRALAAAGAPWVQLDEPALVTDLLGVPFDEVADAVRRAYTALATDLSPATEPALPAQRPAILVAAPYGDLRSAAGDGLALLAGTDVEAIAVDLVRGAVPTGPVPGLETKTLVAGVIDGHNVWRADLDTRLATLEALAAPGSGVGAGALSVGTSTSLLHVPHDTADEPRLDAGLRSWLAFADQKVAEVVTLATGLAEGRAAVADRLAESTAAARSRAAAPGVVVPQVRARTAALTAADAERAPYAERAAAQRARLDLPPLPTTTIGSFPQTAQIRGARAAWVRGELSDADYTAAMRAEIASTVALQEELGLDVLVHGEPERNDMVQYFAEQLDGFATTVNGWVQSYGSRCVRPPILWGDVSRPAPLTVSWTAYAASLTSKPVKGMLTGPVTILAWSFVRDDLPLGDTADQVALALRDEVDDLEAAGIAVVQVDEPALRELLPLRAADHADYLAWSVRSFRLATAGAGPATQVHTHLCYSEFGQVIGAIDGLDADVTSVEAARSRMEIVPELADAGYARGIGPGVYDIHSPRVPSVEEVTELVTLAAKAIDPALVWVNPDCGLKTRAHAETRQSLANLVTATRTVRATL</sequence>
<dbReference type="NCBIfam" id="NF003556">
    <property type="entry name" value="PRK05222.1"/>
    <property type="match status" value="1"/>
</dbReference>
<dbReference type="GO" id="GO:0009086">
    <property type="term" value="P:methionine biosynthetic process"/>
    <property type="evidence" value="ECO:0007669"/>
    <property type="project" value="UniProtKB-KW"/>
</dbReference>
<evidence type="ECO:0000256" key="1">
    <source>
        <dbReference type="ARBA" id="ARBA00002777"/>
    </source>
</evidence>
<feature type="binding site" evidence="12">
    <location>
        <begin position="557"/>
        <end position="558"/>
    </location>
    <ligand>
        <name>5-methyltetrahydropteroyltri-L-glutamate</name>
        <dbReference type="ChEBI" id="CHEBI:58207"/>
    </ligand>
</feature>
<feature type="binding site" evidence="13">
    <location>
        <position position="683"/>
    </location>
    <ligand>
        <name>Zn(2+)</name>
        <dbReference type="ChEBI" id="CHEBI:29105"/>
        <label>1</label>
        <note>catalytic</note>
    </ligand>
</feature>
<evidence type="ECO:0000256" key="5">
    <source>
        <dbReference type="ARBA" id="ARBA00022603"/>
    </source>
</evidence>
<feature type="binding site" evidence="13">
    <location>
        <position position="685"/>
    </location>
    <ligand>
        <name>Zn(2+)</name>
        <dbReference type="ChEBI" id="CHEBI:29105"/>
        <label>1</label>
        <note>catalytic</note>
    </ligand>
</feature>
<dbReference type="EMBL" id="JAMTCS010000015">
    <property type="protein sequence ID" value="MCP2266949.1"/>
    <property type="molecule type" value="Genomic_DNA"/>
</dbReference>
<comment type="pathway">
    <text evidence="2">Amino-acid biosynthesis; L-methionine biosynthesis via de novo pathway; L-methionine from L-homocysteine (MetE route): step 1/1.</text>
</comment>
<keyword evidence="9" id="KW-0677">Repeat</keyword>
<evidence type="ECO:0000256" key="10">
    <source>
        <dbReference type="ARBA" id="ARBA00022833"/>
    </source>
</evidence>
<proteinExistence type="inferred from homology"/>
<evidence type="ECO:0000256" key="3">
    <source>
        <dbReference type="ARBA" id="ARBA00009553"/>
    </source>
</evidence>
<keyword evidence="7" id="KW-0808">Transferase</keyword>
<keyword evidence="10 13" id="KW-0862">Zinc</keyword>
<dbReference type="PANTHER" id="PTHR30519">
    <property type="entry name" value="5-METHYLTETRAHYDROPTEROYLTRIGLUTAMATE--HOMOCYSTEINE METHYLTRANSFERASE"/>
    <property type="match status" value="1"/>
</dbReference>
<keyword evidence="6" id="KW-0028">Amino-acid biosynthesis</keyword>
<dbReference type="RefSeq" id="WP_253839238.1">
    <property type="nucleotide sequence ID" value="NZ_JAMTCS010000015.1"/>
</dbReference>
<evidence type="ECO:0000259" key="15">
    <source>
        <dbReference type="Pfam" id="PF01717"/>
    </source>
</evidence>
<dbReference type="InterPro" id="IPR013215">
    <property type="entry name" value="Cbl-indep_Met_Synth_N"/>
</dbReference>
<feature type="domain" description="Cobalamin-independent methionine synthase MetE N-terminal" evidence="16">
    <location>
        <begin position="12"/>
        <end position="346"/>
    </location>
</feature>
<dbReference type="PIRSF" id="PIRSF000382">
    <property type="entry name" value="MeTrfase_B12_ind"/>
    <property type="match status" value="1"/>
</dbReference>
<dbReference type="GO" id="GO:0008270">
    <property type="term" value="F:zinc ion binding"/>
    <property type="evidence" value="ECO:0007669"/>
    <property type="project" value="InterPro"/>
</dbReference>
<protein>
    <recommendedName>
        <fullName evidence="4">5-methyltetrahydropteroyltriglutamate--homocysteine S-methyltransferase</fullName>
        <ecNumber evidence="4">2.1.1.14</ecNumber>
    </recommendedName>
</protein>
<evidence type="ECO:0000256" key="9">
    <source>
        <dbReference type="ARBA" id="ARBA00022737"/>
    </source>
</evidence>
<dbReference type="Gene3D" id="3.20.20.210">
    <property type="match status" value="2"/>
</dbReference>
<dbReference type="CDD" id="cd03311">
    <property type="entry name" value="CIMS_C_terminal_like"/>
    <property type="match status" value="1"/>
</dbReference>
<feature type="binding site" evidence="13">
    <location>
        <position position="768"/>
    </location>
    <ligand>
        <name>Zn(2+)</name>
        <dbReference type="ChEBI" id="CHEBI:29105"/>
        <label>1</label>
        <note>catalytic</note>
    </ligand>
</feature>
<feature type="domain" description="Cobalamin-independent methionine synthase MetE C-terminal/archaeal" evidence="15">
    <location>
        <begin position="468"/>
        <end position="790"/>
    </location>
</feature>
<keyword evidence="18" id="KW-1185">Reference proteome</keyword>
<dbReference type="NCBIfam" id="TIGR01371">
    <property type="entry name" value="met_syn_B12ind"/>
    <property type="match status" value="1"/>
</dbReference>
<feature type="binding site" evidence="12">
    <location>
        <begin position="473"/>
        <end position="475"/>
    </location>
    <ligand>
        <name>L-homocysteine</name>
        <dbReference type="ChEBI" id="CHEBI:58199"/>
    </ligand>
</feature>
<dbReference type="InterPro" id="IPR006276">
    <property type="entry name" value="Cobalamin-indep_Met_synthase"/>
</dbReference>
<comment type="caution">
    <text evidence="17">The sequence shown here is derived from an EMBL/GenBank/DDBJ whole genome shotgun (WGS) entry which is preliminary data.</text>
</comment>
<feature type="binding site" evidence="12">
    <location>
        <position position="603"/>
    </location>
    <ligand>
        <name>5-methyltetrahydropteroyltri-L-glutamate</name>
        <dbReference type="ChEBI" id="CHEBI:58207"/>
    </ligand>
</feature>
<comment type="function">
    <text evidence="1">Catalyzes the transfer of a methyl group from 5-methyltetrahydrofolate to homocysteine resulting in methionine formation.</text>
</comment>
<dbReference type="AlphaFoldDB" id="A0A9X2GBX8"/>
<feature type="binding site" evidence="13">
    <location>
        <position position="707"/>
    </location>
    <ligand>
        <name>Zn(2+)</name>
        <dbReference type="ChEBI" id="CHEBI:29105"/>
        <label>1</label>
        <note>catalytic</note>
    </ligand>
</feature>
<dbReference type="EC" id="2.1.1.14" evidence="4"/>
<keyword evidence="8 13" id="KW-0479">Metal-binding</keyword>
<evidence type="ECO:0000256" key="14">
    <source>
        <dbReference type="PIRSR" id="PIRSR000382-3"/>
    </source>
</evidence>
<evidence type="ECO:0000313" key="18">
    <source>
        <dbReference type="Proteomes" id="UP001139493"/>
    </source>
</evidence>
<reference evidence="17" key="1">
    <citation type="submission" date="2022-06" db="EMBL/GenBank/DDBJ databases">
        <title>Genomic Encyclopedia of Archaeal and Bacterial Type Strains, Phase II (KMG-II): from individual species to whole genera.</title>
        <authorList>
            <person name="Goeker M."/>
        </authorList>
    </citation>
    <scope>NUCLEOTIDE SEQUENCE</scope>
    <source>
        <strain evidence="17">DSM 26652</strain>
    </source>
</reference>
<dbReference type="Pfam" id="PF01717">
    <property type="entry name" value="Meth_synt_2"/>
    <property type="match status" value="1"/>
</dbReference>
<feature type="binding site" evidence="12">
    <location>
        <position position="641"/>
    </location>
    <ligand>
        <name>L-homocysteine</name>
        <dbReference type="ChEBI" id="CHEBI:58199"/>
    </ligand>
</feature>
<evidence type="ECO:0000256" key="12">
    <source>
        <dbReference type="PIRSR" id="PIRSR000382-1"/>
    </source>
</evidence>
<dbReference type="GO" id="GO:0032259">
    <property type="term" value="P:methylation"/>
    <property type="evidence" value="ECO:0007669"/>
    <property type="project" value="UniProtKB-KW"/>
</dbReference>
<feature type="binding site" evidence="12">
    <location>
        <position position="129"/>
    </location>
    <ligand>
        <name>5-methyltetrahydropteroyltri-L-glutamate</name>
        <dbReference type="ChEBI" id="CHEBI:58207"/>
    </ligand>
</feature>
<gene>
    <name evidence="17" type="ORF">APR03_004321</name>
</gene>
<feature type="active site" description="Proton donor" evidence="14">
    <location>
        <position position="736"/>
    </location>
</feature>
<dbReference type="InterPro" id="IPR038071">
    <property type="entry name" value="UROD/MetE-like_sf"/>
</dbReference>
<dbReference type="Pfam" id="PF08267">
    <property type="entry name" value="Meth_synt_1"/>
    <property type="match status" value="1"/>
</dbReference>
<dbReference type="GO" id="GO:0003871">
    <property type="term" value="F:5-methyltetrahydropteroyltriglutamate-homocysteine S-methyltransferase activity"/>
    <property type="evidence" value="ECO:0007669"/>
    <property type="project" value="UniProtKB-EC"/>
</dbReference>
<evidence type="ECO:0000256" key="13">
    <source>
        <dbReference type="PIRSR" id="PIRSR000382-2"/>
    </source>
</evidence>
<feature type="binding site" evidence="12">
    <location>
        <position position="641"/>
    </location>
    <ligand>
        <name>L-methionine</name>
        <dbReference type="ChEBI" id="CHEBI:57844"/>
    </ligand>
</feature>
<dbReference type="Proteomes" id="UP001139493">
    <property type="component" value="Unassembled WGS sequence"/>
</dbReference>
<comment type="cofactor">
    <cofactor evidence="13">
        <name>Zn(2+)</name>
        <dbReference type="ChEBI" id="CHEBI:29105"/>
    </cofactor>
    <text evidence="13">Binds 2 Zn(2+) ions per subunit.</text>
</comment>
<organism evidence="17 18">
    <name type="scientific">Promicromonospora thailandica</name>
    <dbReference type="NCBI Taxonomy" id="765201"/>
    <lineage>
        <taxon>Bacteria</taxon>
        <taxon>Bacillati</taxon>
        <taxon>Actinomycetota</taxon>
        <taxon>Actinomycetes</taxon>
        <taxon>Micrococcales</taxon>
        <taxon>Promicromonosporaceae</taxon>
        <taxon>Promicromonospora</taxon>
    </lineage>
</organism>
<feature type="binding site" evidence="12">
    <location>
        <position position="26"/>
    </location>
    <ligand>
        <name>5-methyltetrahydropteroyltri-L-glutamate</name>
        <dbReference type="ChEBI" id="CHEBI:58207"/>
    </ligand>
</feature>
<evidence type="ECO:0000256" key="11">
    <source>
        <dbReference type="ARBA" id="ARBA00023167"/>
    </source>
</evidence>
<comment type="similarity">
    <text evidence="3">Belongs to the vitamin-B12 independent methionine synthase family.</text>
</comment>
<evidence type="ECO:0000313" key="17">
    <source>
        <dbReference type="EMBL" id="MCP2266949.1"/>
    </source>
</evidence>
<evidence type="ECO:0000256" key="8">
    <source>
        <dbReference type="ARBA" id="ARBA00022723"/>
    </source>
</evidence>
<accession>A0A9X2GBX8</accession>